<organism evidence="1 2">
    <name type="scientific">Candidatus Komeilibacteria bacterium RIFOXYC1_FULL_37_11</name>
    <dbReference type="NCBI Taxonomy" id="1798555"/>
    <lineage>
        <taxon>Bacteria</taxon>
        <taxon>Candidatus Komeiliibacteriota</taxon>
    </lineage>
</organism>
<proteinExistence type="predicted"/>
<sequence>MASSDLLIQIEGLNDSQAEDVASFFRNEFPQKPITNSSQIEAVLNELVGTRQTRVGPIPNDDSQEVLRKIISYYISINQPIPILVPTAPKKPVINEGVDIAELSAIKTMACLHKRVLAHYKPGLSYTVRLEDVTGWYLENDTINTKQSILTYMQQFETLIKLFSYDSFIHTLRESTITTGDIFFNTASSLETYFAELIKASDYAEISDSKVKIPVELLRYGWKGSLPKKQLNFYRARCKKMYPEADNEMINQLLAKYFSSLLTHSILGISGVNPDWNGYIKLAFTPPVPDTPSSLVLNKIYYRTIPLNLHRHNVTFWRARGFFKIKNKTTKPALANWTEELNLKPCQTTISRGYINITLPTNYLLE</sequence>
<comment type="caution">
    <text evidence="1">The sequence shown here is derived from an EMBL/GenBank/DDBJ whole genome shotgun (WGS) entry which is preliminary data.</text>
</comment>
<gene>
    <name evidence="1" type="ORF">A2406_03525</name>
</gene>
<name>A0A1G2C0J3_9BACT</name>
<reference evidence="1 2" key="1">
    <citation type="journal article" date="2016" name="Nat. Commun.">
        <title>Thousands of microbial genomes shed light on interconnected biogeochemical processes in an aquifer system.</title>
        <authorList>
            <person name="Anantharaman K."/>
            <person name="Brown C.T."/>
            <person name="Hug L.A."/>
            <person name="Sharon I."/>
            <person name="Castelle C.J."/>
            <person name="Probst A.J."/>
            <person name="Thomas B.C."/>
            <person name="Singh A."/>
            <person name="Wilkins M.J."/>
            <person name="Karaoz U."/>
            <person name="Brodie E.L."/>
            <person name="Williams K.H."/>
            <person name="Hubbard S.S."/>
            <person name="Banfield J.F."/>
        </authorList>
    </citation>
    <scope>NUCLEOTIDE SEQUENCE [LARGE SCALE GENOMIC DNA]</scope>
</reference>
<evidence type="ECO:0000313" key="1">
    <source>
        <dbReference type="EMBL" id="OGY93947.1"/>
    </source>
</evidence>
<dbReference type="AlphaFoldDB" id="A0A1G2C0J3"/>
<accession>A0A1G2C0J3</accession>
<dbReference type="EMBL" id="MHKQ01000014">
    <property type="protein sequence ID" value="OGY93947.1"/>
    <property type="molecule type" value="Genomic_DNA"/>
</dbReference>
<protein>
    <submittedName>
        <fullName evidence="1">Uncharacterized protein</fullName>
    </submittedName>
</protein>
<dbReference type="Proteomes" id="UP000177626">
    <property type="component" value="Unassembled WGS sequence"/>
</dbReference>
<evidence type="ECO:0000313" key="2">
    <source>
        <dbReference type="Proteomes" id="UP000177626"/>
    </source>
</evidence>